<comment type="caution">
    <text evidence="1">The sequence shown here is derived from an EMBL/GenBank/DDBJ whole genome shotgun (WGS) entry which is preliminary data.</text>
</comment>
<dbReference type="Proteomes" id="UP001215280">
    <property type="component" value="Unassembled WGS sequence"/>
</dbReference>
<keyword evidence="2" id="KW-1185">Reference proteome</keyword>
<accession>A0AAD7P2S6</accession>
<reference evidence="1" key="1">
    <citation type="submission" date="2023-03" db="EMBL/GenBank/DDBJ databases">
        <title>Massive genome expansion in bonnet fungi (Mycena s.s.) driven by repeated elements and novel gene families across ecological guilds.</title>
        <authorList>
            <consortium name="Lawrence Berkeley National Laboratory"/>
            <person name="Harder C.B."/>
            <person name="Miyauchi S."/>
            <person name="Viragh M."/>
            <person name="Kuo A."/>
            <person name="Thoen E."/>
            <person name="Andreopoulos B."/>
            <person name="Lu D."/>
            <person name="Skrede I."/>
            <person name="Drula E."/>
            <person name="Henrissat B."/>
            <person name="Morin E."/>
            <person name="Kohler A."/>
            <person name="Barry K."/>
            <person name="LaButti K."/>
            <person name="Morin E."/>
            <person name="Salamov A."/>
            <person name="Lipzen A."/>
            <person name="Mereny Z."/>
            <person name="Hegedus B."/>
            <person name="Baldrian P."/>
            <person name="Stursova M."/>
            <person name="Weitz H."/>
            <person name="Taylor A."/>
            <person name="Grigoriev I.V."/>
            <person name="Nagy L.G."/>
            <person name="Martin F."/>
            <person name="Kauserud H."/>
        </authorList>
    </citation>
    <scope>NUCLEOTIDE SEQUENCE</scope>
    <source>
        <strain evidence="1">CBHHK188m</strain>
    </source>
</reference>
<organism evidence="1 2">
    <name type="scientific">Mycena maculata</name>
    <dbReference type="NCBI Taxonomy" id="230809"/>
    <lineage>
        <taxon>Eukaryota</taxon>
        <taxon>Fungi</taxon>
        <taxon>Dikarya</taxon>
        <taxon>Basidiomycota</taxon>
        <taxon>Agaricomycotina</taxon>
        <taxon>Agaricomycetes</taxon>
        <taxon>Agaricomycetidae</taxon>
        <taxon>Agaricales</taxon>
        <taxon>Marasmiineae</taxon>
        <taxon>Mycenaceae</taxon>
        <taxon>Mycena</taxon>
    </lineage>
</organism>
<gene>
    <name evidence="1" type="ORF">DFH07DRAFT_763803</name>
</gene>
<evidence type="ECO:0000313" key="2">
    <source>
        <dbReference type="Proteomes" id="UP001215280"/>
    </source>
</evidence>
<evidence type="ECO:0000313" key="1">
    <source>
        <dbReference type="EMBL" id="KAJ7785204.1"/>
    </source>
</evidence>
<proteinExistence type="predicted"/>
<name>A0AAD7P2S6_9AGAR</name>
<dbReference type="EMBL" id="JARJLG010000001">
    <property type="protein sequence ID" value="KAJ7785204.1"/>
    <property type="molecule type" value="Genomic_DNA"/>
</dbReference>
<dbReference type="AlphaFoldDB" id="A0AAD7P2S6"/>
<sequence>MWGVLASRWISAGTGCFGTGGSVLSVQEASWNHGRCKCRHCDPRRTTAMKICLQETGHEDLAASTWPQGFVHEAGRKYLAARMCLQGVACKRLSTGIWPREIVRVNSAARIGDGQQDSMRGVGRRSKIEVNAALAITKPTPDDHARKRLHQRTLSRACRELLDAEERSNNRNKK</sequence>
<protein>
    <submittedName>
        <fullName evidence="1">Uncharacterized protein</fullName>
    </submittedName>
</protein>